<evidence type="ECO:0000256" key="1">
    <source>
        <dbReference type="SAM" id="MobiDB-lite"/>
    </source>
</evidence>
<evidence type="ECO:0000313" key="3">
    <source>
        <dbReference type="EMBL" id="KAF7171909.1"/>
    </source>
</evidence>
<dbReference type="Proteomes" id="UP000662466">
    <property type="component" value="Unassembled WGS sequence"/>
</dbReference>
<dbReference type="Proteomes" id="UP000630445">
    <property type="component" value="Unassembled WGS sequence"/>
</dbReference>
<organism evidence="3 5">
    <name type="scientific">Aspergillus hiratsukae</name>
    <dbReference type="NCBI Taxonomy" id="1194566"/>
    <lineage>
        <taxon>Eukaryota</taxon>
        <taxon>Fungi</taxon>
        <taxon>Dikarya</taxon>
        <taxon>Ascomycota</taxon>
        <taxon>Pezizomycotina</taxon>
        <taxon>Eurotiomycetes</taxon>
        <taxon>Eurotiomycetidae</taxon>
        <taxon>Eurotiales</taxon>
        <taxon>Aspergillaceae</taxon>
        <taxon>Aspergillus</taxon>
        <taxon>Aspergillus subgen. Fumigati</taxon>
    </lineage>
</organism>
<sequence>MPLKRTQTPSPPHAAKRQRPDALDGASNESSSDETVTALPTACRPARRATMSTGPTSSILQSTGSATTPIVLTSPAATTLPSSPRASPPPVSTLPPYPSRTCPASGALRTPCSKVRNVAVSAASQTRSVGGARACEGSAIRDSFKLFICEMEAARKYLKGPGESIHLLRSINHNLSRLVAAMNRSVGLPAPAPEEEEIEIDLYAGAVSEQEVD</sequence>
<reference evidence="3" key="1">
    <citation type="submission" date="2020-06" db="EMBL/GenBank/DDBJ databases">
        <title>Draft genome sequences of strains closely related to Aspergillus parafelis and Aspergillus hiratsukae.</title>
        <authorList>
            <person name="Dos Santos R.A.C."/>
            <person name="Rivero-Menendez O."/>
            <person name="Steenwyk J.L."/>
            <person name="Mead M.E."/>
            <person name="Goldman G.H."/>
            <person name="Alastruey-Izquierdo A."/>
            <person name="Rokas A."/>
        </authorList>
    </citation>
    <scope>NUCLEOTIDE SEQUENCE</scope>
    <source>
        <strain evidence="2">CNM-CM5793</strain>
        <strain evidence="3">CNM-CM6106</strain>
    </source>
</reference>
<evidence type="ECO:0000313" key="2">
    <source>
        <dbReference type="EMBL" id="KAF7134043.1"/>
    </source>
</evidence>
<dbReference type="EMBL" id="JACBAF010001897">
    <property type="protein sequence ID" value="KAF7171909.1"/>
    <property type="molecule type" value="Genomic_DNA"/>
</dbReference>
<dbReference type="EMBL" id="JACBAD010001774">
    <property type="protein sequence ID" value="KAF7134043.1"/>
    <property type="molecule type" value="Genomic_DNA"/>
</dbReference>
<feature type="compositionally biased region" description="Pro residues" evidence="1">
    <location>
        <begin position="86"/>
        <end position="97"/>
    </location>
</feature>
<comment type="caution">
    <text evidence="3">The sequence shown here is derived from an EMBL/GenBank/DDBJ whole genome shotgun (WGS) entry which is preliminary data.</text>
</comment>
<evidence type="ECO:0000313" key="5">
    <source>
        <dbReference type="Proteomes" id="UP000662466"/>
    </source>
</evidence>
<keyword evidence="4" id="KW-1185">Reference proteome</keyword>
<protein>
    <submittedName>
        <fullName evidence="3">Uncharacterized protein</fullName>
    </submittedName>
</protein>
<feature type="compositionally biased region" description="Low complexity" evidence="1">
    <location>
        <begin position="73"/>
        <end position="85"/>
    </location>
</feature>
<proteinExistence type="predicted"/>
<dbReference type="AlphaFoldDB" id="A0A8H6QFW7"/>
<accession>A0A8H6QFW7</accession>
<feature type="region of interest" description="Disordered" evidence="1">
    <location>
        <begin position="1"/>
        <end position="97"/>
    </location>
</feature>
<feature type="compositionally biased region" description="Polar residues" evidence="1">
    <location>
        <begin position="50"/>
        <end position="71"/>
    </location>
</feature>
<name>A0A8H6QFW7_9EURO</name>
<evidence type="ECO:0000313" key="4">
    <source>
        <dbReference type="Proteomes" id="UP000630445"/>
    </source>
</evidence>
<gene>
    <name evidence="2" type="ORF">CNMCM5793_005623</name>
    <name evidence="3" type="ORF">CNMCM6106_006251</name>
</gene>